<evidence type="ECO:0000313" key="3">
    <source>
        <dbReference type="Proteomes" id="UP000320184"/>
    </source>
</evidence>
<organism evidence="2 3">
    <name type="scientific">Eiseniibacteriota bacterium</name>
    <dbReference type="NCBI Taxonomy" id="2212470"/>
    <lineage>
        <taxon>Bacteria</taxon>
        <taxon>Candidatus Eiseniibacteriota</taxon>
    </lineage>
</organism>
<reference evidence="2 3" key="1">
    <citation type="journal article" date="2019" name="Nat. Microbiol.">
        <title>Mediterranean grassland soil C-N compound turnover is dependent on rainfall and depth, and is mediated by genomically divergent microorganisms.</title>
        <authorList>
            <person name="Diamond S."/>
            <person name="Andeer P.F."/>
            <person name="Li Z."/>
            <person name="Crits-Christoph A."/>
            <person name="Burstein D."/>
            <person name="Anantharaman K."/>
            <person name="Lane K.R."/>
            <person name="Thomas B.C."/>
            <person name="Pan C."/>
            <person name="Northen T.R."/>
            <person name="Banfield J.F."/>
        </authorList>
    </citation>
    <scope>NUCLEOTIDE SEQUENCE [LARGE SCALE GENOMIC DNA]</scope>
    <source>
        <strain evidence="2">WS_3</strain>
    </source>
</reference>
<evidence type="ECO:0000259" key="1">
    <source>
        <dbReference type="Pfam" id="PF09992"/>
    </source>
</evidence>
<evidence type="ECO:0000313" key="2">
    <source>
        <dbReference type="EMBL" id="TMQ47985.1"/>
    </source>
</evidence>
<accession>A0A538S9C6</accession>
<keyword evidence="2" id="KW-0378">Hydrolase</keyword>
<dbReference type="EMBL" id="VBOT01000159">
    <property type="protein sequence ID" value="TMQ47985.1"/>
    <property type="molecule type" value="Genomic_DNA"/>
</dbReference>
<dbReference type="InterPro" id="IPR018711">
    <property type="entry name" value="NAGPA"/>
</dbReference>
<protein>
    <submittedName>
        <fullName evidence="2">Phosphodiester glycosidase family protein</fullName>
    </submittedName>
</protein>
<feature type="domain" description="Phosphodiester glycosidase" evidence="1">
    <location>
        <begin position="96"/>
        <end position="274"/>
    </location>
</feature>
<dbReference type="AlphaFoldDB" id="A0A538S9C6"/>
<keyword evidence="2" id="KW-0326">Glycosidase</keyword>
<name>A0A538S9C6_UNCEI</name>
<dbReference type="Pfam" id="PF09992">
    <property type="entry name" value="NAGPA"/>
    <property type="match status" value="1"/>
</dbReference>
<comment type="caution">
    <text evidence="2">The sequence shown here is derived from an EMBL/GenBank/DDBJ whole genome shotgun (WGS) entry which is preliminary data.</text>
</comment>
<dbReference type="GO" id="GO:0016798">
    <property type="term" value="F:hydrolase activity, acting on glycosyl bonds"/>
    <property type="evidence" value="ECO:0007669"/>
    <property type="project" value="UniProtKB-KW"/>
</dbReference>
<sequence>MSRRRVPVARVTTVAAVVVGALVIGRGVSGPHFRSLRPGLEFAVLHGEPFCRGGSSAIAVLRLDPARVRLRVRHYSLEPEHRPLDILEWQGRTAALAVFNAGQYYPDYSYMGLLVSDGRVVSHHVHPAYKAALVASPVEGPWRARVLDLEREPLDARRPRWREIAQSFMLFDRTGTLRIRRTSQTANRTVVAEDRDGRLLVITTEGAYTLHEFASLLRALPLRITQAMSMDGGEEAMLCVKVGRFRYASFGRWDGEPDPDGKSDRAPLPAVIAVTAE</sequence>
<dbReference type="Proteomes" id="UP000320184">
    <property type="component" value="Unassembled WGS sequence"/>
</dbReference>
<gene>
    <name evidence="2" type="ORF">E6K73_12795</name>
</gene>
<proteinExistence type="predicted"/>